<gene>
    <name evidence="3" type="ORF">FCL38_05910</name>
    <name evidence="2" type="ORF">FHS02_000786</name>
</gene>
<evidence type="ECO:0000313" key="4">
    <source>
        <dbReference type="Proteomes" id="UP000298763"/>
    </source>
</evidence>
<evidence type="ECO:0000256" key="1">
    <source>
        <dbReference type="SAM" id="MobiDB-lite"/>
    </source>
</evidence>
<reference evidence="2 5" key="2">
    <citation type="submission" date="2020-08" db="EMBL/GenBank/DDBJ databases">
        <title>Genomic Encyclopedia of Type Strains, Phase III (KMG-III): the genomes of soil and plant-associated and newly described type strains.</title>
        <authorList>
            <person name="Whitman W."/>
        </authorList>
    </citation>
    <scope>NUCLEOTIDE SEQUENCE [LARGE SCALE GENOMIC DNA]</scope>
    <source>
        <strain evidence="2 5">CECT 7753</strain>
    </source>
</reference>
<dbReference type="Proteomes" id="UP000298763">
    <property type="component" value="Chromosome"/>
</dbReference>
<sequence length="231" mass="24098">MRGSGVGAFAFSQADVMIPVRPVLGHPRKGNHEVHRTVFCAAAVPALAGCGSMVGHGGSRQAGSIADYLYPDAMKAPAMAPTVTRLRLAVRVGIAFVPGGGRTNGLTETAQRQLLDRVKGAFTQYDYSGSIEVIPARTCARGAVSTTSTRWRACSTSTSSRWLAGIGGAFAALTPRKLLQKNRCLSPVFWLEIGSPSARKLDQPPTARMPSTPPTPPSARSAADGAGNLPG</sequence>
<dbReference type="EMBL" id="CP040017">
    <property type="protein sequence ID" value="QCP10006.1"/>
    <property type="molecule type" value="Genomic_DNA"/>
</dbReference>
<proteinExistence type="predicted"/>
<name>A0A4P8HM19_9BURK</name>
<dbReference type="RefSeq" id="WP_137312892.1">
    <property type="nucleotide sequence ID" value="NZ_CP040017.1"/>
</dbReference>
<evidence type="ECO:0000313" key="5">
    <source>
        <dbReference type="Proteomes" id="UP000584325"/>
    </source>
</evidence>
<dbReference type="OrthoDB" id="191116at2"/>
<reference evidence="3 4" key="1">
    <citation type="submission" date="2019-05" db="EMBL/GenBank/DDBJ databases">
        <title>Draft Genome Sequences of Six Type Strains of the Genus Massilia.</title>
        <authorList>
            <person name="Miess H."/>
            <person name="Frediansyhah A."/>
            <person name="Gross H."/>
        </authorList>
    </citation>
    <scope>NUCLEOTIDE SEQUENCE [LARGE SCALE GENOMIC DNA]</scope>
    <source>
        <strain evidence="3 4">DSMZ 26121</strain>
    </source>
</reference>
<evidence type="ECO:0000313" key="2">
    <source>
        <dbReference type="EMBL" id="MBB3219999.1"/>
    </source>
</evidence>
<dbReference type="AlphaFoldDB" id="A0A4P8HM19"/>
<protein>
    <submittedName>
        <fullName evidence="2">Uncharacterized protein</fullName>
    </submittedName>
</protein>
<feature type="region of interest" description="Disordered" evidence="1">
    <location>
        <begin position="197"/>
        <end position="231"/>
    </location>
</feature>
<keyword evidence="4" id="KW-1185">Reference proteome</keyword>
<accession>A0A4P8HM19</accession>
<evidence type="ECO:0000313" key="3">
    <source>
        <dbReference type="EMBL" id="QCP10006.1"/>
    </source>
</evidence>
<organism evidence="2 5">
    <name type="scientific">Pseudoduganella umbonata</name>
    <dbReference type="NCBI Taxonomy" id="864828"/>
    <lineage>
        <taxon>Bacteria</taxon>
        <taxon>Pseudomonadati</taxon>
        <taxon>Pseudomonadota</taxon>
        <taxon>Betaproteobacteria</taxon>
        <taxon>Burkholderiales</taxon>
        <taxon>Oxalobacteraceae</taxon>
        <taxon>Telluria group</taxon>
        <taxon>Pseudoduganella</taxon>
    </lineage>
</organism>
<dbReference type="Proteomes" id="UP000584325">
    <property type="component" value="Unassembled WGS sequence"/>
</dbReference>
<dbReference type="EMBL" id="JACHXS010000001">
    <property type="protein sequence ID" value="MBB3219999.1"/>
    <property type="molecule type" value="Genomic_DNA"/>
</dbReference>